<dbReference type="AlphaFoldDB" id="E6JYW1"/>
<accession>E6JYW1</accession>
<organism evidence="2 3">
    <name type="scientific">Parascardovia denticolens DSM 10105 = JCM 12538</name>
    <dbReference type="NCBI Taxonomy" id="864564"/>
    <lineage>
        <taxon>Bacteria</taxon>
        <taxon>Bacillati</taxon>
        <taxon>Actinomycetota</taxon>
        <taxon>Actinomycetes</taxon>
        <taxon>Bifidobacteriales</taxon>
        <taxon>Bifidobacteriaceae</taxon>
        <taxon>Parascardovia</taxon>
    </lineage>
</organism>
<feature type="compositionally biased region" description="Basic and acidic residues" evidence="1">
    <location>
        <begin position="1"/>
        <end position="27"/>
    </location>
</feature>
<sequence length="249" mass="29112">MMERRNWQNETEADMRLKEKDRVKERVSYPQPQPARREEDERQMRAIRQAIRSDRRELGLVESDCRWFAEPIAHMHDFLESSVEEIDPLTLRDCLILIVAITDIRAVRDSIICMCIKSLDIRQGQVIACKPQTKESTQLVCACLNPAFNDIRAPRRTKQGQRLFVLLRAWENCVGEAYRAQLNATLAYIAWWLGYPHLSVSYAKISLGLNEDCALASIVKQAVEWQAMPAWYRERERRQRESICRTSSE</sequence>
<gene>
    <name evidence="2" type="ORF">HMPREF0620_0901</name>
</gene>
<dbReference type="HOGENOM" id="CLU_097523_0_0_11"/>
<proteinExistence type="predicted"/>
<protein>
    <recommendedName>
        <fullName evidence="4">DUF4192 family protein</fullName>
    </recommendedName>
</protein>
<comment type="caution">
    <text evidence="2">The sequence shown here is derived from an EMBL/GenBank/DDBJ whole genome shotgun (WGS) entry which is preliminary data.</text>
</comment>
<evidence type="ECO:0000256" key="1">
    <source>
        <dbReference type="SAM" id="MobiDB-lite"/>
    </source>
</evidence>
<feature type="region of interest" description="Disordered" evidence="1">
    <location>
        <begin position="1"/>
        <end position="42"/>
    </location>
</feature>
<keyword evidence="3" id="KW-1185">Reference proteome</keyword>
<dbReference type="RefSeq" id="WP_006289289.1">
    <property type="nucleotide sequence ID" value="NZ_AP012333.1"/>
</dbReference>
<evidence type="ECO:0000313" key="3">
    <source>
        <dbReference type="Proteomes" id="UP000004946"/>
    </source>
</evidence>
<name>E6JYW1_PARDN</name>
<dbReference type="Proteomes" id="UP000004946">
    <property type="component" value="Chromosome"/>
</dbReference>
<reference evidence="2 3" key="1">
    <citation type="submission" date="2010-12" db="EMBL/GenBank/DDBJ databases">
        <authorList>
            <person name="Muzny D."/>
            <person name="Qin X."/>
            <person name="Buhay C."/>
            <person name="Dugan-Rocha S."/>
            <person name="Ding Y."/>
            <person name="Chen G."/>
            <person name="Hawes A."/>
            <person name="Holder M."/>
            <person name="Jhangiani S."/>
            <person name="Johnson A."/>
            <person name="Khan Z."/>
            <person name="Li Z."/>
            <person name="Liu W."/>
            <person name="Liu X."/>
            <person name="Perez L."/>
            <person name="Shen H."/>
            <person name="Wang Q."/>
            <person name="Watt J."/>
            <person name="Xi L."/>
            <person name="Xin Y."/>
            <person name="Zhou J."/>
            <person name="Deng J."/>
            <person name="Jiang H."/>
            <person name="Liu Y."/>
            <person name="Qu J."/>
            <person name="Song X.-Z."/>
            <person name="Zhang L."/>
            <person name="Villasana D."/>
            <person name="Johnson A."/>
            <person name="Liu J."/>
            <person name="Liyanage D."/>
            <person name="Lorensuhewa L."/>
            <person name="Robinson T."/>
            <person name="Song A."/>
            <person name="Song B.-B."/>
            <person name="Dinh H."/>
            <person name="Thornton R."/>
            <person name="Coyle M."/>
            <person name="Francisco L."/>
            <person name="Jackson L."/>
            <person name="Javaid M."/>
            <person name="Korchina V."/>
            <person name="Kovar C."/>
            <person name="Mata R."/>
            <person name="Mathew T."/>
            <person name="Ngo R."/>
            <person name="Nguyen L."/>
            <person name="Nguyen N."/>
            <person name="Okwuonu G."/>
            <person name="Ongeri F."/>
            <person name="Pham C."/>
            <person name="Simmons D."/>
            <person name="Wilczek-Boney K."/>
            <person name="Hale W."/>
            <person name="Jakkamsetti A."/>
            <person name="Pham P."/>
            <person name="Ruth R."/>
            <person name="San Lucas F."/>
            <person name="Warren J."/>
            <person name="Zhang J."/>
            <person name="Zhao Z."/>
            <person name="Zhou C."/>
            <person name="Zhu D."/>
            <person name="Lee S."/>
            <person name="Bess C."/>
            <person name="Blankenburg K."/>
            <person name="Forbes L."/>
            <person name="Fu Q."/>
            <person name="Gubbala S."/>
            <person name="Hirani K."/>
            <person name="Jayaseelan J.C."/>
            <person name="Lara F."/>
            <person name="Munidasa M."/>
            <person name="Palculict T."/>
            <person name="Patil S."/>
            <person name="Pu L.-L."/>
            <person name="Saada N."/>
            <person name="Tang L."/>
            <person name="Weissenberger G."/>
            <person name="Zhu Y."/>
            <person name="Hemphill L."/>
            <person name="Shang Y."/>
            <person name="Youmans B."/>
            <person name="Ayvaz T."/>
            <person name="Ross M."/>
            <person name="Santibanez J."/>
            <person name="Aqrawi P."/>
            <person name="Gross S."/>
            <person name="Joshi V."/>
            <person name="Fowler G."/>
            <person name="Nazareth L."/>
            <person name="Reid J."/>
            <person name="Worley K."/>
            <person name="Petrosino J."/>
            <person name="Highlander S."/>
            <person name="Gibbs R."/>
        </authorList>
    </citation>
    <scope>NUCLEOTIDE SEQUENCE [LARGE SCALE GENOMIC DNA]</scope>
    <source>
        <strain evidence="2 3">DSM 10105</strain>
    </source>
</reference>
<evidence type="ECO:0000313" key="2">
    <source>
        <dbReference type="EMBL" id="EFT83896.1"/>
    </source>
</evidence>
<evidence type="ECO:0008006" key="4">
    <source>
        <dbReference type="Google" id="ProtNLM"/>
    </source>
</evidence>
<dbReference type="EMBL" id="AEON01000001">
    <property type="protein sequence ID" value="EFT83896.1"/>
    <property type="molecule type" value="Genomic_DNA"/>
</dbReference>